<protein>
    <submittedName>
        <fullName evidence="2">Uncharacterized protein</fullName>
    </submittedName>
</protein>
<dbReference type="AlphaFoldDB" id="A0A3S3CS96"/>
<dbReference type="OrthoDB" id="4458215at2"/>
<proteinExistence type="predicted"/>
<feature type="region of interest" description="Disordered" evidence="1">
    <location>
        <begin position="105"/>
        <end position="129"/>
    </location>
</feature>
<reference evidence="2 3" key="1">
    <citation type="submission" date="2018-11" db="EMBL/GenBank/DDBJ databases">
        <title>Rhodococcus spongicola sp. nov. and Rhodococcus xishaensis sp. nov. from marine sponges.</title>
        <authorList>
            <person name="Li L."/>
            <person name="Lin H.W."/>
        </authorList>
    </citation>
    <scope>NUCLEOTIDE SEQUENCE [LARGE SCALE GENOMIC DNA]</scope>
    <source>
        <strain evidence="2 3">LHW50502</strain>
    </source>
</reference>
<accession>A0A3S3CS96</accession>
<name>A0A3S3CS96_9NOCA</name>
<gene>
    <name evidence="2" type="ORF">EF834_04890</name>
</gene>
<evidence type="ECO:0000256" key="1">
    <source>
        <dbReference type="SAM" id="MobiDB-lite"/>
    </source>
</evidence>
<organism evidence="2 3">
    <name type="scientific">Rhodococcus spongiicola</name>
    <dbReference type="NCBI Taxonomy" id="2487352"/>
    <lineage>
        <taxon>Bacteria</taxon>
        <taxon>Bacillati</taxon>
        <taxon>Actinomycetota</taxon>
        <taxon>Actinomycetes</taxon>
        <taxon>Mycobacteriales</taxon>
        <taxon>Nocardiaceae</taxon>
        <taxon>Rhodococcus</taxon>
    </lineage>
</organism>
<sequence>MTAMLDKEKLFTELGNEKARETASHIGFLRSLRQLSEAGVPQTVLAARVGVSQPAISDMLRRARLNAPDVRPGTHGGTPYEIAARYAAGELDRETMIRELVEWEYEPPPEPNPLADIDTYKPPRRGGFNNQVGRAFDDKFLTDEEYNAVLDGLAGRSA</sequence>
<dbReference type="Proteomes" id="UP000284333">
    <property type="component" value="Unassembled WGS sequence"/>
</dbReference>
<comment type="caution">
    <text evidence="2">The sequence shown here is derived from an EMBL/GenBank/DDBJ whole genome shotgun (WGS) entry which is preliminary data.</text>
</comment>
<evidence type="ECO:0000313" key="3">
    <source>
        <dbReference type="Proteomes" id="UP000284333"/>
    </source>
</evidence>
<evidence type="ECO:0000313" key="2">
    <source>
        <dbReference type="EMBL" id="RVW04423.1"/>
    </source>
</evidence>
<keyword evidence="3" id="KW-1185">Reference proteome</keyword>
<dbReference type="EMBL" id="RKLN01000002">
    <property type="protein sequence ID" value="RVW04423.1"/>
    <property type="molecule type" value="Genomic_DNA"/>
</dbReference>
<dbReference type="RefSeq" id="WP_127946119.1">
    <property type="nucleotide sequence ID" value="NZ_RKLN01000002.1"/>
</dbReference>